<feature type="compositionally biased region" description="Basic and acidic residues" evidence="1">
    <location>
        <begin position="674"/>
        <end position="692"/>
    </location>
</feature>
<reference evidence="2" key="1">
    <citation type="journal article" date="2020" name="Fungal Divers.">
        <title>Resolving the Mortierellaceae phylogeny through synthesis of multi-gene phylogenetics and phylogenomics.</title>
        <authorList>
            <person name="Vandepol N."/>
            <person name="Liber J."/>
            <person name="Desiro A."/>
            <person name="Na H."/>
            <person name="Kennedy M."/>
            <person name="Barry K."/>
            <person name="Grigoriev I.V."/>
            <person name="Miller A.N."/>
            <person name="O'Donnell K."/>
            <person name="Stajich J.E."/>
            <person name="Bonito G."/>
        </authorList>
    </citation>
    <scope>NUCLEOTIDE SEQUENCE</scope>
    <source>
        <strain evidence="2">BC1065</strain>
    </source>
</reference>
<accession>A0A9P6QGU2</accession>
<feature type="compositionally biased region" description="Basic residues" evidence="1">
    <location>
        <begin position="133"/>
        <end position="143"/>
    </location>
</feature>
<feature type="region of interest" description="Disordered" evidence="1">
    <location>
        <begin position="802"/>
        <end position="827"/>
    </location>
</feature>
<feature type="compositionally biased region" description="Polar residues" evidence="1">
    <location>
        <begin position="160"/>
        <end position="183"/>
    </location>
</feature>
<evidence type="ECO:0000256" key="1">
    <source>
        <dbReference type="SAM" id="MobiDB-lite"/>
    </source>
</evidence>
<proteinExistence type="predicted"/>
<feature type="compositionally biased region" description="Low complexity" evidence="1">
    <location>
        <begin position="507"/>
        <end position="526"/>
    </location>
</feature>
<evidence type="ECO:0000313" key="2">
    <source>
        <dbReference type="EMBL" id="KAG0268440.1"/>
    </source>
</evidence>
<feature type="region of interest" description="Disordered" evidence="1">
    <location>
        <begin position="604"/>
        <end position="655"/>
    </location>
</feature>
<feature type="compositionally biased region" description="Polar residues" evidence="1">
    <location>
        <begin position="108"/>
        <end position="126"/>
    </location>
</feature>
<feature type="region of interest" description="Disordered" evidence="1">
    <location>
        <begin position="726"/>
        <end position="783"/>
    </location>
</feature>
<organism evidence="2 3">
    <name type="scientific">Actinomortierella ambigua</name>
    <dbReference type="NCBI Taxonomy" id="1343610"/>
    <lineage>
        <taxon>Eukaryota</taxon>
        <taxon>Fungi</taxon>
        <taxon>Fungi incertae sedis</taxon>
        <taxon>Mucoromycota</taxon>
        <taxon>Mortierellomycotina</taxon>
        <taxon>Mortierellomycetes</taxon>
        <taxon>Mortierellales</taxon>
        <taxon>Mortierellaceae</taxon>
        <taxon>Actinomortierella</taxon>
    </lineage>
</organism>
<dbReference type="Proteomes" id="UP000807716">
    <property type="component" value="Unassembled WGS sequence"/>
</dbReference>
<sequence>MTSTVCHTVEVVKDNENQKGYNRPATPYVDSDTAPCENADSEDPTQQSIDTQKSDQPQTFHLTFIRGKGDEGSSSGSSAGEANSSSSLSSVDSSDDERARQNLRDYPSPTQSLTPNTSLSSMSSAGTEPGRKGASRRHHHRRSTSSALPIPIKPALKSPTRPQSHLLQKTATGSGPQSPTSPKMVSWAEMLNVCVFESYNDGKDEMWHECVEELPSTSLPFYEEADDDPPTLSKANDNIHSLLEFYQSPESTIALRHNRSHCDVRNLFSDDGCCTAPLTMGDDACDMEVQLINSTGSVGIDTAMTLHGGVDNATSSKASLQANDDFTSLNAGKPLPSRPSHKRGSRPLYTPPPAKSPPTPTLSLSSQQSCTRKPVRRVSVKSPEVYERLTNSQQATSGRSTPLSMPPVPSWGDSLASPSRSATSCTVPPSGKAQQHPVVSAHIVSAAPTTVAAPPVPCPPIPSIYSTASAHSTMPSILSPTSLSTSWLSKIFRPATSNGTASKASRSRLLSSRLSMRSQSPQSDRPSPAPLDISAASSESAGEQKAIKSPTFIQLLSPTARLSQLKAAISGSFSGTLRSPLFSPKSQASASLPAMASRLAKAEDAEAIPQLPPREDDGPRNIPIRPLPKVPSIAASARRQSTRSPQLYPDDATDGPLSLTYAASMVIDGFRPESRCHSRAESQRGHATDSRRSTAAAAVAAQPDPSKEPRLKSPTVSHAFIGKSEVHQQDDDGDDENGGGSGVCSNSSNTSKPNAPLSPEKRRRLSQTISGRPLTTPMSCDREHLVRTVQMTSGRDCLRATISADSRKALPTPRSSPSERAGPMQGYDRHALERIIPNRPATPSWQYVHAVSHQVGTLPDERNHRSSFAEQIMAEIEGIASGCR</sequence>
<name>A0A9P6QGU2_9FUNG</name>
<feature type="region of interest" description="Disordered" evidence="1">
    <location>
        <begin position="1"/>
        <end position="183"/>
    </location>
</feature>
<feature type="compositionally biased region" description="Pro residues" evidence="1">
    <location>
        <begin position="349"/>
        <end position="360"/>
    </location>
</feature>
<dbReference type="AlphaFoldDB" id="A0A9P6QGU2"/>
<feature type="compositionally biased region" description="Polar residues" evidence="1">
    <location>
        <begin position="416"/>
        <end position="427"/>
    </location>
</feature>
<feature type="non-terminal residue" evidence="2">
    <location>
        <position position="884"/>
    </location>
</feature>
<feature type="region of interest" description="Disordered" evidence="1">
    <location>
        <begin position="326"/>
        <end position="438"/>
    </location>
</feature>
<protein>
    <submittedName>
        <fullName evidence="2">Uncharacterized protein</fullName>
    </submittedName>
</protein>
<keyword evidence="3" id="KW-1185">Reference proteome</keyword>
<dbReference type="EMBL" id="JAAAJB010000051">
    <property type="protein sequence ID" value="KAG0268440.1"/>
    <property type="molecule type" value="Genomic_DNA"/>
</dbReference>
<feature type="compositionally biased region" description="Low complexity" evidence="1">
    <location>
        <begin position="72"/>
        <end position="92"/>
    </location>
</feature>
<evidence type="ECO:0000313" key="3">
    <source>
        <dbReference type="Proteomes" id="UP000807716"/>
    </source>
</evidence>
<feature type="region of interest" description="Disordered" evidence="1">
    <location>
        <begin position="497"/>
        <end position="545"/>
    </location>
</feature>
<feature type="compositionally biased region" description="Polar residues" evidence="1">
    <location>
        <begin position="389"/>
        <end position="403"/>
    </location>
</feature>
<feature type="compositionally biased region" description="Polar residues" evidence="1">
    <location>
        <begin position="44"/>
        <end position="61"/>
    </location>
</feature>
<gene>
    <name evidence="2" type="ORF">DFQ27_006792</name>
</gene>
<feature type="region of interest" description="Disordered" evidence="1">
    <location>
        <begin position="674"/>
        <end position="713"/>
    </location>
</feature>
<comment type="caution">
    <text evidence="2">The sequence shown here is derived from an EMBL/GenBank/DDBJ whole genome shotgun (WGS) entry which is preliminary data.</text>
</comment>